<dbReference type="PROSITE" id="PS50097">
    <property type="entry name" value="BTB"/>
    <property type="match status" value="1"/>
</dbReference>
<dbReference type="AlphaFoldDB" id="A0AAF3F980"/>
<organism evidence="4 5">
    <name type="scientific">Mesorhabditis belari</name>
    <dbReference type="NCBI Taxonomy" id="2138241"/>
    <lineage>
        <taxon>Eukaryota</taxon>
        <taxon>Metazoa</taxon>
        <taxon>Ecdysozoa</taxon>
        <taxon>Nematoda</taxon>
        <taxon>Chromadorea</taxon>
        <taxon>Rhabditida</taxon>
        <taxon>Rhabditina</taxon>
        <taxon>Rhabditomorpha</taxon>
        <taxon>Rhabditoidea</taxon>
        <taxon>Rhabditidae</taxon>
        <taxon>Mesorhabditinae</taxon>
        <taxon>Mesorhabditis</taxon>
    </lineage>
</organism>
<proteinExistence type="predicted"/>
<sequence>MTMSGDQSMSVSGTADGALPSTSRSHKSSKLNECVTYCEPLMLTQLWKIENFHTILKLSRPGQCFRSQVFRDQQMPDVCWQLCLYPNGKREENKDNVSLFLKMSATVPNKEVLVKAEYRFYFLGDSEQPLFTNVNIGDFHAKPPKGGHSWGLRNIPKSKVSGAVRQDNSLVISCIIELMPDISRIICKRATVNPLWTTEEISASHIREELDLLHSGEGSDFIVLVENQEFLVHSHKLRAHSSVFRAMLSHGNVAESKDRVLKMEGDPLAVKLMLEYIYCGRIMSETAWENYVNVMILAEKYDISDLKCVCEQQLINATSRDNVCDILSLADLHNAHSLYAHCLDVVSTNKSGITRTDMWRRFREDSPRLAAEVLERVLEAGQSPPPPKRSRGNY</sequence>
<dbReference type="InterPro" id="IPR008974">
    <property type="entry name" value="TRAF-like"/>
</dbReference>
<dbReference type="SUPFAM" id="SSF54695">
    <property type="entry name" value="POZ domain"/>
    <property type="match status" value="1"/>
</dbReference>
<evidence type="ECO:0000259" key="3">
    <source>
        <dbReference type="PROSITE" id="PS50144"/>
    </source>
</evidence>
<dbReference type="PROSITE" id="PS50144">
    <property type="entry name" value="MATH"/>
    <property type="match status" value="1"/>
</dbReference>
<evidence type="ECO:0000313" key="5">
    <source>
        <dbReference type="WBParaSite" id="MBELARI_LOCUS3453"/>
    </source>
</evidence>
<name>A0AAF3F980_9BILA</name>
<dbReference type="SUPFAM" id="SSF49599">
    <property type="entry name" value="TRAF domain-like"/>
    <property type="match status" value="1"/>
</dbReference>
<reference evidence="5" key="1">
    <citation type="submission" date="2024-02" db="UniProtKB">
        <authorList>
            <consortium name="WormBaseParasite"/>
        </authorList>
    </citation>
    <scope>IDENTIFICATION</scope>
</reference>
<dbReference type="InterPro" id="IPR000210">
    <property type="entry name" value="BTB/POZ_dom"/>
</dbReference>
<dbReference type="Proteomes" id="UP000887575">
    <property type="component" value="Unassembled WGS sequence"/>
</dbReference>
<dbReference type="Pfam" id="PF22486">
    <property type="entry name" value="MATH_2"/>
    <property type="match status" value="1"/>
</dbReference>
<dbReference type="Gene3D" id="1.25.40.420">
    <property type="match status" value="1"/>
</dbReference>
<dbReference type="CDD" id="cd00121">
    <property type="entry name" value="MATH"/>
    <property type="match status" value="1"/>
</dbReference>
<dbReference type="PANTHER" id="PTHR24413">
    <property type="entry name" value="SPECKLE-TYPE POZ PROTEIN"/>
    <property type="match status" value="1"/>
</dbReference>
<dbReference type="InterPro" id="IPR002083">
    <property type="entry name" value="MATH/TRAF_dom"/>
</dbReference>
<dbReference type="CDD" id="cd18186">
    <property type="entry name" value="BTB_POZ_ZBTB_KLHL-like"/>
    <property type="match status" value="1"/>
</dbReference>
<feature type="domain" description="MATH" evidence="3">
    <location>
        <begin position="42"/>
        <end position="176"/>
    </location>
</feature>
<dbReference type="InterPro" id="IPR011333">
    <property type="entry name" value="SKP1/BTB/POZ_sf"/>
</dbReference>
<evidence type="ECO:0000313" key="4">
    <source>
        <dbReference type="Proteomes" id="UP000887575"/>
    </source>
</evidence>
<keyword evidence="4" id="KW-1185">Reference proteome</keyword>
<feature type="compositionally biased region" description="Polar residues" evidence="1">
    <location>
        <begin position="1"/>
        <end position="13"/>
    </location>
</feature>
<dbReference type="SMART" id="SM00225">
    <property type="entry name" value="BTB"/>
    <property type="match status" value="1"/>
</dbReference>
<dbReference type="Pfam" id="PF00651">
    <property type="entry name" value="BTB"/>
    <property type="match status" value="1"/>
</dbReference>
<dbReference type="WBParaSite" id="MBELARI_LOCUS3453">
    <property type="protein sequence ID" value="MBELARI_LOCUS3453"/>
    <property type="gene ID" value="MBELARI_LOCUS3453"/>
</dbReference>
<evidence type="ECO:0000259" key="2">
    <source>
        <dbReference type="PROSITE" id="PS50097"/>
    </source>
</evidence>
<feature type="region of interest" description="Disordered" evidence="1">
    <location>
        <begin position="1"/>
        <end position="26"/>
    </location>
</feature>
<accession>A0AAF3F980</accession>
<protein>
    <submittedName>
        <fullName evidence="5">Uncharacterized protein</fullName>
    </submittedName>
</protein>
<dbReference type="Gene3D" id="3.30.710.10">
    <property type="entry name" value="Potassium Channel Kv1.1, Chain A"/>
    <property type="match status" value="1"/>
</dbReference>
<evidence type="ECO:0000256" key="1">
    <source>
        <dbReference type="SAM" id="MobiDB-lite"/>
    </source>
</evidence>
<feature type="domain" description="BTB" evidence="2">
    <location>
        <begin position="219"/>
        <end position="286"/>
    </location>
</feature>
<dbReference type="GO" id="GO:0030163">
    <property type="term" value="P:protein catabolic process"/>
    <property type="evidence" value="ECO:0007669"/>
    <property type="project" value="UniProtKB-ARBA"/>
</dbReference>
<dbReference type="Gene3D" id="2.60.210.10">
    <property type="entry name" value="Apoptosis, Tumor Necrosis Factor Receptor Associated Protein 2, Chain A"/>
    <property type="match status" value="1"/>
</dbReference>